<dbReference type="SMART" id="SM00248">
    <property type="entry name" value="ANK"/>
    <property type="match status" value="2"/>
</dbReference>
<gene>
    <name evidence="2" type="ORF">FOXB_01298</name>
</gene>
<dbReference type="Pfam" id="PF12796">
    <property type="entry name" value="Ank_2"/>
    <property type="match status" value="1"/>
</dbReference>
<dbReference type="STRING" id="660025.F9F4H3"/>
<protein>
    <submittedName>
        <fullName evidence="2">Uncharacterized protein</fullName>
    </submittedName>
</protein>
<organism evidence="2">
    <name type="scientific">Fusarium oxysporum (strain Fo5176)</name>
    <name type="common">Fusarium vascular wilt</name>
    <dbReference type="NCBI Taxonomy" id="660025"/>
    <lineage>
        <taxon>Eukaryota</taxon>
        <taxon>Fungi</taxon>
        <taxon>Dikarya</taxon>
        <taxon>Ascomycota</taxon>
        <taxon>Pezizomycotina</taxon>
        <taxon>Sordariomycetes</taxon>
        <taxon>Hypocreomycetidae</taxon>
        <taxon>Hypocreales</taxon>
        <taxon>Nectriaceae</taxon>
        <taxon>Fusarium</taxon>
        <taxon>Fusarium oxysporum species complex</taxon>
    </lineage>
</organism>
<dbReference type="OrthoDB" id="3200163at2759"/>
<dbReference type="InterPro" id="IPR036770">
    <property type="entry name" value="Ankyrin_rpt-contain_sf"/>
</dbReference>
<dbReference type="Gene3D" id="1.25.40.20">
    <property type="entry name" value="Ankyrin repeat-containing domain"/>
    <property type="match status" value="1"/>
</dbReference>
<dbReference type="PROSITE" id="PS50297">
    <property type="entry name" value="ANK_REP_REGION"/>
    <property type="match status" value="1"/>
</dbReference>
<accession>F9F4H3</accession>
<dbReference type="InterPro" id="IPR002110">
    <property type="entry name" value="Ankyrin_rpt"/>
</dbReference>
<feature type="repeat" description="ANK" evidence="1">
    <location>
        <begin position="415"/>
        <end position="447"/>
    </location>
</feature>
<evidence type="ECO:0000313" key="2">
    <source>
        <dbReference type="EMBL" id="EGU88160.1"/>
    </source>
</evidence>
<evidence type="ECO:0000256" key="1">
    <source>
        <dbReference type="PROSITE-ProRule" id="PRU00023"/>
    </source>
</evidence>
<sequence length="806" mass="89907">MAELLGIVAGGAGLASLALQLVDGGQKLRHRYKNAKGMEGNVLWLSEDIELIGKQLIQLEASADDIMQEQLGPIMMGRCRDRSAKHSYMQSSRSSLVPVDSASSTPPIVSLSTEIAPRDNSPGTTTTYQHGIVQYSTCSCSCSCHKKRTISGMFWRLQYSPLAEVFKACDNPACSARRYRFDLRVALYRYGIPLIATLGIDLITELGRYSLQPCLQIETVVDFDAPGFVILGKLASEEIGWTTAEAMFKDLYKSCPGFVNQLASNGSEFKDFDLMEEPEILANLIQLFVRSFRTKETTHSVSTLGCDFKNVVPTWEAQPLTHIFQPHPFDFRFMKLFLKTNPAITKDFGDSPPLHASILFDSDVNFKLCLERVAQPFEKIVNFLGQSALHKGVCQPSRVAQLLAAGHPVDLSDKNGITPLMYAASMNVPETVMMLVENGAKLFITGENDFTVLNLVAMRGNWDLIWQIVDFAAASYPRLVPELFGSLLPHLVSDDAERCYAAHDSSGLKGCIKFWSRVISTLGSPNFYFNDGTTLMHMTDDSRSARALIELGFSEFKQEDGALLEHLGSLHDLSLFRFAVANGGDEHLHNDWGWDILSAVLDGLTTHSRKDLPEVLGILQFLLDRGVQVLSRDGCVCNCSAGGCMPDTDNDRFWDIPEQISIEESNQEMEVLAAKAYSELKIEVMVRLRRIWRKEYAGKWPGPRLAPRFRRNVQNNSERSLNGLLEEIRTSKQPKIPEPLSSSWECIVQKKLKSNHLMLRFDLELAVVEFGVDLYRCGGDQFESWLPLLSQLTDVLLAEEPGASES</sequence>
<dbReference type="AlphaFoldDB" id="F9F4H3"/>
<reference evidence="2" key="1">
    <citation type="journal article" date="2012" name="Mol. Plant Microbe Interact.">
        <title>A highly conserved effector in Fusarium oxysporum is required for full virulence on Arabidopsis.</title>
        <authorList>
            <person name="Thatcher L.F."/>
            <person name="Gardiner D.M."/>
            <person name="Kazan K."/>
            <person name="Manners J."/>
        </authorList>
    </citation>
    <scope>NUCLEOTIDE SEQUENCE [LARGE SCALE GENOMIC DNA]</scope>
    <source>
        <strain evidence="2">Fo5176</strain>
    </source>
</reference>
<proteinExistence type="predicted"/>
<dbReference type="SUPFAM" id="SSF48403">
    <property type="entry name" value="Ankyrin repeat"/>
    <property type="match status" value="1"/>
</dbReference>
<name>F9F4H3_FUSOF</name>
<dbReference type="EMBL" id="AFQF01000478">
    <property type="protein sequence ID" value="EGU88160.1"/>
    <property type="molecule type" value="Genomic_DNA"/>
</dbReference>
<dbReference type="PROSITE" id="PS50088">
    <property type="entry name" value="ANK_REPEAT"/>
    <property type="match status" value="1"/>
</dbReference>
<comment type="caution">
    <text evidence="2">The sequence shown here is derived from an EMBL/GenBank/DDBJ whole genome shotgun (WGS) entry which is preliminary data.</text>
</comment>
<keyword evidence="1" id="KW-0040">ANK repeat</keyword>